<dbReference type="AlphaFoldDB" id="A0A078ARK9"/>
<accession>A0A078ARK9</accession>
<organism evidence="1 2">
    <name type="scientific">Stylonychia lemnae</name>
    <name type="common">Ciliate</name>
    <dbReference type="NCBI Taxonomy" id="5949"/>
    <lineage>
        <taxon>Eukaryota</taxon>
        <taxon>Sar</taxon>
        <taxon>Alveolata</taxon>
        <taxon>Ciliophora</taxon>
        <taxon>Intramacronucleata</taxon>
        <taxon>Spirotrichea</taxon>
        <taxon>Stichotrichia</taxon>
        <taxon>Sporadotrichida</taxon>
        <taxon>Oxytrichidae</taxon>
        <taxon>Stylonychinae</taxon>
        <taxon>Stylonychia</taxon>
    </lineage>
</organism>
<gene>
    <name evidence="1" type="primary">Contig3970.g4255</name>
    <name evidence="1" type="ORF">STYLEM_14175</name>
</gene>
<evidence type="ECO:0000313" key="2">
    <source>
        <dbReference type="Proteomes" id="UP000039865"/>
    </source>
</evidence>
<dbReference type="Proteomes" id="UP000039865">
    <property type="component" value="Unassembled WGS sequence"/>
</dbReference>
<reference evidence="1 2" key="1">
    <citation type="submission" date="2014-06" db="EMBL/GenBank/DDBJ databases">
        <authorList>
            <person name="Swart Estienne"/>
        </authorList>
    </citation>
    <scope>NUCLEOTIDE SEQUENCE [LARGE SCALE GENOMIC DNA]</scope>
    <source>
        <strain evidence="1 2">130c</strain>
    </source>
</reference>
<name>A0A078ARK9_STYLE</name>
<evidence type="ECO:0000313" key="1">
    <source>
        <dbReference type="EMBL" id="CDW85105.1"/>
    </source>
</evidence>
<protein>
    <submittedName>
        <fullName evidence="1">Uncharacterized protein</fullName>
    </submittedName>
</protein>
<dbReference type="EMBL" id="CCKQ01013446">
    <property type="protein sequence ID" value="CDW85105.1"/>
    <property type="molecule type" value="Genomic_DNA"/>
</dbReference>
<proteinExistence type="predicted"/>
<dbReference type="InParanoid" id="A0A078ARK9"/>
<keyword evidence="2" id="KW-1185">Reference proteome</keyword>
<sequence length="256" mass="29428">MPGQLTFQNFKQQPMLATKSTAIGYRGQLPPSILPKFTIHFHHCLISPFISTIQMGIQGGPLQSFSQQFFRLPEEQENRAMLDRWLGKILKCSTKGNQFICSYHLGCMYLEGDLPWDFTKNSGLKSNGIETMGPQQYGRPSFLLRLNPNSEEGYLKLIYNNPGHLEIYRESDKDQGNQVNAGQGPGKSFISLLFVFYITIFVFHLLDDLRQLLPSPPPFRESQMQKWLNAIRVPIQKSLLLQLLLRTENLLHYYTV</sequence>